<accession>A0A4Z0HDX6</accession>
<proteinExistence type="predicted"/>
<name>A0A4Z0HDX6_9ACTN</name>
<dbReference type="EMBL" id="SRID01000037">
    <property type="protein sequence ID" value="TGB15563.1"/>
    <property type="molecule type" value="Genomic_DNA"/>
</dbReference>
<sequence length="73" mass="7846">MAAIDLGKMVDKAWADKDLSEIMAAPVSALKGVSDRHGELLHEAFGIKTVADLANLKYFQWAATLATLESATK</sequence>
<comment type="caution">
    <text evidence="1">The sequence shown here is derived from an EMBL/GenBank/DDBJ whole genome shotgun (WGS) entry which is preliminary data.</text>
</comment>
<dbReference type="Proteomes" id="UP000297948">
    <property type="component" value="Unassembled WGS sequence"/>
</dbReference>
<protein>
    <submittedName>
        <fullName evidence="1">Uncharacterized protein</fullName>
    </submittedName>
</protein>
<dbReference type="RefSeq" id="WP_135338003.1">
    <property type="nucleotide sequence ID" value="NZ_JBHLTX010000013.1"/>
</dbReference>
<keyword evidence="2" id="KW-1185">Reference proteome</keyword>
<dbReference type="OrthoDB" id="332209at2"/>
<organism evidence="1 2">
    <name type="scientific">Streptomyces palmae</name>
    <dbReference type="NCBI Taxonomy" id="1701085"/>
    <lineage>
        <taxon>Bacteria</taxon>
        <taxon>Bacillati</taxon>
        <taxon>Actinomycetota</taxon>
        <taxon>Actinomycetes</taxon>
        <taxon>Kitasatosporales</taxon>
        <taxon>Streptomycetaceae</taxon>
        <taxon>Streptomyces</taxon>
    </lineage>
</organism>
<reference evidence="1 2" key="1">
    <citation type="submission" date="2019-03" db="EMBL/GenBank/DDBJ databases">
        <authorList>
            <person name="Gonzalez-Pimentel J.L."/>
        </authorList>
    </citation>
    <scope>NUCLEOTIDE SEQUENCE [LARGE SCALE GENOMIC DNA]</scope>
    <source>
        <strain evidence="1 2">JCM 31289</strain>
    </source>
</reference>
<gene>
    <name evidence="1" type="ORF">E4099_06635</name>
</gene>
<dbReference type="AlphaFoldDB" id="A0A4Z0HDX6"/>
<evidence type="ECO:0000313" key="2">
    <source>
        <dbReference type="Proteomes" id="UP000297948"/>
    </source>
</evidence>
<evidence type="ECO:0000313" key="1">
    <source>
        <dbReference type="EMBL" id="TGB15563.1"/>
    </source>
</evidence>